<protein>
    <submittedName>
        <fullName evidence="1">Unnamed protein product</fullName>
    </submittedName>
</protein>
<name>A0ACB5T1L6_AMBMO</name>
<accession>A0ACB5T1L6</accession>
<comment type="caution">
    <text evidence="1">The sequence shown here is derived from an EMBL/GenBank/DDBJ whole genome shotgun (WGS) entry which is preliminary data.</text>
</comment>
<keyword evidence="2" id="KW-1185">Reference proteome</keyword>
<organism evidence="1 2">
    <name type="scientific">Ambrosiozyma monospora</name>
    <name type="common">Yeast</name>
    <name type="synonym">Endomycopsis monosporus</name>
    <dbReference type="NCBI Taxonomy" id="43982"/>
    <lineage>
        <taxon>Eukaryota</taxon>
        <taxon>Fungi</taxon>
        <taxon>Dikarya</taxon>
        <taxon>Ascomycota</taxon>
        <taxon>Saccharomycotina</taxon>
        <taxon>Pichiomycetes</taxon>
        <taxon>Pichiales</taxon>
        <taxon>Pichiaceae</taxon>
        <taxon>Ambrosiozyma</taxon>
    </lineage>
</organism>
<proteinExistence type="predicted"/>
<evidence type="ECO:0000313" key="2">
    <source>
        <dbReference type="Proteomes" id="UP001165064"/>
    </source>
</evidence>
<evidence type="ECO:0000313" key="1">
    <source>
        <dbReference type="EMBL" id="GME78967.1"/>
    </source>
</evidence>
<sequence length="480" mass="53955">MAYLTLPPEFIPEVSTVVNWVMSFTPLISYGTTVLSIRRNKSTQGFSMDICATMLISATLRIFYYFNDPFEISLLRQCFIMVFIQVILLRGALKYRTMDSDPYNLETYDSGWSEVYERFLEINKAEVLENIEQGMVGYDMDYHVIYAVLMAMLIAVKNNCLLVGVVVYKVFARIFSFFDAHYIRPFNFWQWESSRTYWKFLFWFLVSLTGIQLMFHGYEHFGIILGSASFLIESSLPLPQILMFKRNRTVEGFKTILLLSWLGGDFTKISYLLYGTDNIGWIFIIAALFQMSLNVVITCQFLYFKRLDMLRGNSPTPDILPLRQLNLNGTNNNKTAPSSSNRSSFASPPPRLSSTAGSPIKFQHSQLHNPLNLNLSHPLLRHSTSSLTFASGDTLVSATAAPMTPITKVMSNGTVSTTTTNTTTTNTVVGVAGVGLSGGRRSRSSTVNEYDYADLMSGSGRRGVGGQFLPVTPETDITDL</sequence>
<gene>
    <name evidence="1" type="ORF">Amon02_000369700</name>
</gene>
<dbReference type="EMBL" id="BSXS01002390">
    <property type="protein sequence ID" value="GME78967.1"/>
    <property type="molecule type" value="Genomic_DNA"/>
</dbReference>
<reference evidence="1" key="1">
    <citation type="submission" date="2023-04" db="EMBL/GenBank/DDBJ databases">
        <title>Ambrosiozyma monospora NBRC 10751.</title>
        <authorList>
            <person name="Ichikawa N."/>
            <person name="Sato H."/>
            <person name="Tonouchi N."/>
        </authorList>
    </citation>
    <scope>NUCLEOTIDE SEQUENCE</scope>
    <source>
        <strain evidence="1">NBRC 10751</strain>
    </source>
</reference>
<dbReference type="Proteomes" id="UP001165064">
    <property type="component" value="Unassembled WGS sequence"/>
</dbReference>